<dbReference type="SUPFAM" id="SSF54001">
    <property type="entry name" value="Cysteine proteinases"/>
    <property type="match status" value="1"/>
</dbReference>
<dbReference type="KEGG" id="tpal:117647826"/>
<organism evidence="3">
    <name type="scientific">Thrips palmi</name>
    <name type="common">Melon thrips</name>
    <dbReference type="NCBI Taxonomy" id="161013"/>
    <lineage>
        <taxon>Eukaryota</taxon>
        <taxon>Metazoa</taxon>
        <taxon>Ecdysozoa</taxon>
        <taxon>Arthropoda</taxon>
        <taxon>Hexapoda</taxon>
        <taxon>Insecta</taxon>
        <taxon>Pterygota</taxon>
        <taxon>Neoptera</taxon>
        <taxon>Paraneoptera</taxon>
        <taxon>Thysanoptera</taxon>
        <taxon>Terebrantia</taxon>
        <taxon>Thripoidea</taxon>
        <taxon>Thripidae</taxon>
        <taxon>Thrips</taxon>
    </lineage>
</organism>
<dbReference type="InterPro" id="IPR028889">
    <property type="entry name" value="USP"/>
</dbReference>
<dbReference type="GO" id="GO:0004843">
    <property type="term" value="F:cysteine-type deubiquitinase activity"/>
    <property type="evidence" value="ECO:0007669"/>
    <property type="project" value="InterPro"/>
</dbReference>
<dbReference type="Gene3D" id="3.90.70.10">
    <property type="entry name" value="Cysteine proteinases"/>
    <property type="match status" value="1"/>
</dbReference>
<dbReference type="Proteomes" id="UP000515158">
    <property type="component" value="Unplaced"/>
</dbReference>
<keyword evidence="2" id="KW-1185">Reference proteome</keyword>
<reference evidence="3" key="1">
    <citation type="submission" date="2025-08" db="UniProtKB">
        <authorList>
            <consortium name="RefSeq"/>
        </authorList>
    </citation>
    <scope>IDENTIFICATION</scope>
    <source>
        <tissue evidence="3">Total insect</tissue>
    </source>
</reference>
<dbReference type="PROSITE" id="PS50235">
    <property type="entry name" value="USP_3"/>
    <property type="match status" value="1"/>
</dbReference>
<dbReference type="InParanoid" id="A0A6P8YZT4"/>
<name>A0A6P8YZT4_THRPL</name>
<dbReference type="RefSeq" id="XP_034245688.1">
    <property type="nucleotide sequence ID" value="XM_034389797.1"/>
</dbReference>
<dbReference type="Pfam" id="PF00443">
    <property type="entry name" value="UCH"/>
    <property type="match status" value="1"/>
</dbReference>
<dbReference type="GO" id="GO:0016579">
    <property type="term" value="P:protein deubiquitination"/>
    <property type="evidence" value="ECO:0007669"/>
    <property type="project" value="InterPro"/>
</dbReference>
<dbReference type="GeneID" id="117647826"/>
<dbReference type="InterPro" id="IPR001394">
    <property type="entry name" value="Peptidase_C19_UCH"/>
</dbReference>
<evidence type="ECO:0000313" key="3">
    <source>
        <dbReference type="RefSeq" id="XP_034245688.1"/>
    </source>
</evidence>
<proteinExistence type="predicted"/>
<protein>
    <submittedName>
        <fullName evidence="3">Uncharacterized protein LOC117647826</fullName>
    </submittedName>
</protein>
<sequence>MDFLVTPTKRPKDVQKVASTDEKVLSTDKKWKVDKVDVTPPKSPPLLNNWLNHVPPEEPVKPLHPPIVFNDWKGLPHAHSGLTNLHNTCFISSVIQAIFHVPPFVKWLHSHEKCSSMFCITCGLKNLMVK</sequence>
<evidence type="ECO:0000259" key="1">
    <source>
        <dbReference type="PROSITE" id="PS50235"/>
    </source>
</evidence>
<gene>
    <name evidence="3" type="primary">LOC117647826</name>
</gene>
<feature type="domain" description="USP" evidence="1">
    <location>
        <begin position="80"/>
        <end position="130"/>
    </location>
</feature>
<dbReference type="AlphaFoldDB" id="A0A6P8YZT4"/>
<accession>A0A6P8YZT4</accession>
<evidence type="ECO:0000313" key="2">
    <source>
        <dbReference type="Proteomes" id="UP000515158"/>
    </source>
</evidence>
<dbReference type="InterPro" id="IPR038765">
    <property type="entry name" value="Papain-like_cys_pep_sf"/>
</dbReference>
<dbReference type="OrthoDB" id="289038at2759"/>